<evidence type="ECO:0008006" key="3">
    <source>
        <dbReference type="Google" id="ProtNLM"/>
    </source>
</evidence>
<reference evidence="1 2" key="1">
    <citation type="submission" date="2024-01" db="EMBL/GenBank/DDBJ databases">
        <title>The complete chloroplast genome sequence of Lithospermum erythrorhizon: insights into the phylogenetic relationship among Boraginaceae species and the maternal lineages of purple gromwells.</title>
        <authorList>
            <person name="Okada T."/>
            <person name="Watanabe K."/>
        </authorList>
    </citation>
    <scope>NUCLEOTIDE SEQUENCE [LARGE SCALE GENOMIC DNA]</scope>
</reference>
<accession>A0AAV3S0E9</accession>
<evidence type="ECO:0000313" key="1">
    <source>
        <dbReference type="EMBL" id="GAA0187194.1"/>
    </source>
</evidence>
<proteinExistence type="predicted"/>
<organism evidence="1 2">
    <name type="scientific">Lithospermum erythrorhizon</name>
    <name type="common">Purple gromwell</name>
    <name type="synonym">Lithospermum officinale var. erythrorhizon</name>
    <dbReference type="NCBI Taxonomy" id="34254"/>
    <lineage>
        <taxon>Eukaryota</taxon>
        <taxon>Viridiplantae</taxon>
        <taxon>Streptophyta</taxon>
        <taxon>Embryophyta</taxon>
        <taxon>Tracheophyta</taxon>
        <taxon>Spermatophyta</taxon>
        <taxon>Magnoliopsida</taxon>
        <taxon>eudicotyledons</taxon>
        <taxon>Gunneridae</taxon>
        <taxon>Pentapetalae</taxon>
        <taxon>asterids</taxon>
        <taxon>lamiids</taxon>
        <taxon>Boraginales</taxon>
        <taxon>Boraginaceae</taxon>
        <taxon>Boraginoideae</taxon>
        <taxon>Lithospermeae</taxon>
        <taxon>Lithospermum</taxon>
    </lineage>
</organism>
<gene>
    <name evidence="1" type="ORF">LIER_34482</name>
</gene>
<dbReference type="SUPFAM" id="SSF56219">
    <property type="entry name" value="DNase I-like"/>
    <property type="match status" value="1"/>
</dbReference>
<keyword evidence="2" id="KW-1185">Reference proteome</keyword>
<comment type="caution">
    <text evidence="1">The sequence shown here is derived from an EMBL/GenBank/DDBJ whole genome shotgun (WGS) entry which is preliminary data.</text>
</comment>
<dbReference type="Proteomes" id="UP001454036">
    <property type="component" value="Unassembled WGS sequence"/>
</dbReference>
<protein>
    <recommendedName>
        <fullName evidence="3">Endonuclease/exonuclease/phosphatase domain-containing protein</fullName>
    </recommendedName>
</protein>
<dbReference type="EMBL" id="BAABME010014462">
    <property type="protein sequence ID" value="GAA0187194.1"/>
    <property type="molecule type" value="Genomic_DNA"/>
</dbReference>
<dbReference type="InterPro" id="IPR036691">
    <property type="entry name" value="Endo/exonu/phosph_ase_sf"/>
</dbReference>
<name>A0AAV3S0E9_LITER</name>
<dbReference type="AlphaFoldDB" id="A0AAV3S0E9"/>
<evidence type="ECO:0000313" key="2">
    <source>
        <dbReference type="Proteomes" id="UP001454036"/>
    </source>
</evidence>
<sequence>MVMDTIAFINEGLPYAWRFVGFYGHHEASKWKFSWKILRHVDSLFQLPTVYMGDFNQRRPRPAWKMNNQVVKDCGIFDLGCKGYPRIPGVIISFHHSLPEPS</sequence>